<reference evidence="1 2" key="1">
    <citation type="submission" date="2012-10" db="EMBL/GenBank/DDBJ databases">
        <authorList>
            <person name="Harkins D.M."/>
            <person name="Durkin A.S."/>
            <person name="Brinkac L.M."/>
            <person name="Haft D.H."/>
            <person name="Selengut J.D."/>
            <person name="Sanka R."/>
            <person name="DePew J."/>
            <person name="Purushe J."/>
            <person name="Chanthongthip A."/>
            <person name="Lattana O."/>
            <person name="Phetsouvanh R."/>
            <person name="Newton P.N."/>
            <person name="Vinetz J.M."/>
            <person name="Sutton G.G."/>
            <person name="Nierman W.C."/>
            <person name="Fouts D.E."/>
        </authorList>
    </citation>
    <scope>NUCLEOTIDE SEQUENCE [LARGE SCALE GENOMIC DNA]</scope>
    <source>
        <strain evidence="1 2">UI 12758</strain>
    </source>
</reference>
<evidence type="ECO:0000313" key="1">
    <source>
        <dbReference type="EMBL" id="EKR55608.1"/>
    </source>
</evidence>
<proteinExistence type="predicted"/>
<accession>A0A0E2D820</accession>
<dbReference type="EMBL" id="AHNR02000028">
    <property type="protein sequence ID" value="EKR55608.1"/>
    <property type="molecule type" value="Genomic_DNA"/>
</dbReference>
<dbReference type="Proteomes" id="UP000001340">
    <property type="component" value="Unassembled WGS sequence"/>
</dbReference>
<dbReference type="AlphaFoldDB" id="A0A0E2D820"/>
<evidence type="ECO:0000313" key="2">
    <source>
        <dbReference type="Proteomes" id="UP000001340"/>
    </source>
</evidence>
<protein>
    <submittedName>
        <fullName evidence="1">Uncharacterized protein</fullName>
    </submittedName>
</protein>
<sequence length="42" mass="5561">MTFVWWIYFMKRTFQIFTWNHDWKRRLAEDFFRLLIFIKLNT</sequence>
<gene>
    <name evidence="1" type="ORF">LEP1GSC105_2323</name>
</gene>
<organism evidence="1 2">
    <name type="scientific">Leptospira interrogans str. UI 12758</name>
    <dbReference type="NCBI Taxonomy" id="1049938"/>
    <lineage>
        <taxon>Bacteria</taxon>
        <taxon>Pseudomonadati</taxon>
        <taxon>Spirochaetota</taxon>
        <taxon>Spirochaetia</taxon>
        <taxon>Leptospirales</taxon>
        <taxon>Leptospiraceae</taxon>
        <taxon>Leptospira</taxon>
    </lineage>
</organism>
<name>A0A0E2D820_LEPIR</name>
<comment type="caution">
    <text evidence="1">The sequence shown here is derived from an EMBL/GenBank/DDBJ whole genome shotgun (WGS) entry which is preliminary data.</text>
</comment>